<dbReference type="AlphaFoldDB" id="A0A7V4U1J5"/>
<dbReference type="InterPro" id="IPR003661">
    <property type="entry name" value="HisK_dim/P_dom"/>
</dbReference>
<dbReference type="GO" id="GO:0000155">
    <property type="term" value="F:phosphorelay sensor kinase activity"/>
    <property type="evidence" value="ECO:0007669"/>
    <property type="project" value="InterPro"/>
</dbReference>
<keyword evidence="6" id="KW-0418">Kinase</keyword>
<dbReference type="CDD" id="cd00130">
    <property type="entry name" value="PAS"/>
    <property type="match status" value="1"/>
</dbReference>
<feature type="transmembrane region" description="Helical" evidence="9">
    <location>
        <begin position="447"/>
        <end position="470"/>
    </location>
</feature>
<feature type="domain" description="Histidine kinase" evidence="10">
    <location>
        <begin position="604"/>
        <end position="822"/>
    </location>
</feature>
<keyword evidence="9" id="KW-1133">Transmembrane helix</keyword>
<dbReference type="Gene3D" id="3.30.565.10">
    <property type="entry name" value="Histidine kinase-like ATPase, C-terminal domain"/>
    <property type="match status" value="1"/>
</dbReference>
<dbReference type="SMART" id="SM00387">
    <property type="entry name" value="HATPase_c"/>
    <property type="match status" value="1"/>
</dbReference>
<dbReference type="SMART" id="SM00388">
    <property type="entry name" value="HisKA"/>
    <property type="match status" value="1"/>
</dbReference>
<keyword evidence="5" id="KW-0547">Nucleotide-binding</keyword>
<evidence type="ECO:0000256" key="4">
    <source>
        <dbReference type="ARBA" id="ARBA00022679"/>
    </source>
</evidence>
<dbReference type="CDD" id="cd00082">
    <property type="entry name" value="HisKA"/>
    <property type="match status" value="1"/>
</dbReference>
<dbReference type="PROSITE" id="PS50109">
    <property type="entry name" value="HIS_KIN"/>
    <property type="match status" value="1"/>
</dbReference>
<name>A0A7V4U1J5_CALAY</name>
<dbReference type="Gene3D" id="1.10.287.130">
    <property type="match status" value="1"/>
</dbReference>
<keyword evidence="8" id="KW-0902">Two-component regulatory system</keyword>
<evidence type="ECO:0000256" key="7">
    <source>
        <dbReference type="ARBA" id="ARBA00022840"/>
    </source>
</evidence>
<evidence type="ECO:0000259" key="10">
    <source>
        <dbReference type="PROSITE" id="PS50109"/>
    </source>
</evidence>
<dbReference type="InterPro" id="IPR003594">
    <property type="entry name" value="HATPase_dom"/>
</dbReference>
<sequence>MKNIFRPNYLRLGIILIALLLSAVITLTLYLRLTPWSLERVKTTGLRYGSPSEFRDLNHDGFSEFLLFANDNRGGRNVHYIVFYNYDLATIDQCNTREYINPENVFYGDYTGDGYDECFVFTANEDSVFLYVFNVIGQNVLIDRQFVITIPTNHNFWQVTKAEVYDINGDFRKELLFTLHPGRASEPRGLYVFNLQKKTIINRFENQSSKDNFLLYDLTGDGSKEIIVLGKANGNGPKDAPFTDYKNWVFILGHNLKLKFPPLSYGAYPSAFKAIPVQIQDKPYLLIAHYRIGTEFVKKPLGVYLVDSRGRFERRQYFPVNKMAGIYTAADNEDNPHQLFMNFANMQLARYDIAANTLILKDVGISNLRNMIVCDMDLDGRKELLIESGQGIGIFDPEFNLLAKIEKPGPVHLSLRRRGQNLPPEIGVSSPERFYHFRVIGNPLFNWLPALFILLFGAIAGLLLLGNAALTRMFTFFNYFAYSIKQTKDGVILLKPDGRLYYFNAAAQKLLSGKEALKTKIHYLQAFDAYKDVTGCIMESMQSGEAVQKDFIANKDNVNIKGEIRVIPFKTKFNYIYAYLVEIKDFTEPVMTDRHRVWSRTVRKIAHDIKTPLGAVLLNLERIQQKIEDKDPEVSNLTRNDFSLTLSEIKRIQNMTRLFLKFSNLEAPNIQPVQLSSIVNEVLDHFNAYLEGGISVDVQLETEEHTLYGDARQLEIAFQILIENAIDALKGKGNIRITSELAQYLDTNFEECLEIEIADNGPGIPAFQKDQIFEPFFSSKKDGTGMGLTIARKIIQDHNGEIELISKKDYGTVFRLTLPAKKDTV</sequence>
<dbReference type="Pfam" id="PF02518">
    <property type="entry name" value="HATPase_c"/>
    <property type="match status" value="1"/>
</dbReference>
<keyword evidence="9" id="KW-0812">Transmembrane</keyword>
<proteinExistence type="predicted"/>
<protein>
    <recommendedName>
        <fullName evidence="2">histidine kinase</fullName>
        <ecNumber evidence="2">2.7.13.3</ecNumber>
    </recommendedName>
</protein>
<dbReference type="Pfam" id="PF00512">
    <property type="entry name" value="HisKA"/>
    <property type="match status" value="1"/>
</dbReference>
<keyword evidence="9" id="KW-0472">Membrane</keyword>
<dbReference type="InterPro" id="IPR005467">
    <property type="entry name" value="His_kinase_dom"/>
</dbReference>
<dbReference type="GO" id="GO:0005524">
    <property type="term" value="F:ATP binding"/>
    <property type="evidence" value="ECO:0007669"/>
    <property type="project" value="UniProtKB-KW"/>
</dbReference>
<accession>A0A7V4U1J5</accession>
<feature type="transmembrane region" description="Helical" evidence="9">
    <location>
        <begin position="12"/>
        <end position="33"/>
    </location>
</feature>
<keyword evidence="3" id="KW-0597">Phosphoprotein</keyword>
<evidence type="ECO:0000256" key="6">
    <source>
        <dbReference type="ARBA" id="ARBA00022777"/>
    </source>
</evidence>
<dbReference type="SUPFAM" id="SSF55874">
    <property type="entry name" value="ATPase domain of HSP90 chaperone/DNA topoisomerase II/histidine kinase"/>
    <property type="match status" value="1"/>
</dbReference>
<comment type="catalytic activity">
    <reaction evidence="1">
        <text>ATP + protein L-histidine = ADP + protein N-phospho-L-histidine.</text>
        <dbReference type="EC" id="2.7.13.3"/>
    </reaction>
</comment>
<dbReference type="InterPro" id="IPR000014">
    <property type="entry name" value="PAS"/>
</dbReference>
<comment type="caution">
    <text evidence="11">The sequence shown here is derived from an EMBL/GenBank/DDBJ whole genome shotgun (WGS) entry which is preliminary data.</text>
</comment>
<evidence type="ECO:0000256" key="9">
    <source>
        <dbReference type="SAM" id="Phobius"/>
    </source>
</evidence>
<dbReference type="EC" id="2.7.13.3" evidence="2"/>
<dbReference type="CDD" id="cd00075">
    <property type="entry name" value="HATPase"/>
    <property type="match status" value="1"/>
</dbReference>
<evidence type="ECO:0000256" key="2">
    <source>
        <dbReference type="ARBA" id="ARBA00012438"/>
    </source>
</evidence>
<dbReference type="InterPro" id="IPR028994">
    <property type="entry name" value="Integrin_alpha_N"/>
</dbReference>
<dbReference type="SUPFAM" id="SSF69318">
    <property type="entry name" value="Integrin alpha N-terminal domain"/>
    <property type="match status" value="1"/>
</dbReference>
<evidence type="ECO:0000256" key="1">
    <source>
        <dbReference type="ARBA" id="ARBA00000085"/>
    </source>
</evidence>
<dbReference type="InterPro" id="IPR036097">
    <property type="entry name" value="HisK_dim/P_sf"/>
</dbReference>
<reference evidence="11" key="1">
    <citation type="journal article" date="2020" name="mSystems">
        <title>Genome- and Community-Level Interaction Insights into Carbon Utilization and Element Cycling Functions of Hydrothermarchaeota in Hydrothermal Sediment.</title>
        <authorList>
            <person name="Zhou Z."/>
            <person name="Liu Y."/>
            <person name="Xu W."/>
            <person name="Pan J."/>
            <person name="Luo Z.H."/>
            <person name="Li M."/>
        </authorList>
    </citation>
    <scope>NUCLEOTIDE SEQUENCE [LARGE SCALE GENOMIC DNA]</scope>
    <source>
        <strain evidence="11">HyVt-577</strain>
    </source>
</reference>
<dbReference type="EMBL" id="DRQG01000107">
    <property type="protein sequence ID" value="HGY56305.1"/>
    <property type="molecule type" value="Genomic_DNA"/>
</dbReference>
<dbReference type="PANTHER" id="PTHR43065">
    <property type="entry name" value="SENSOR HISTIDINE KINASE"/>
    <property type="match status" value="1"/>
</dbReference>
<dbReference type="Gene3D" id="3.30.450.20">
    <property type="entry name" value="PAS domain"/>
    <property type="match status" value="1"/>
</dbReference>
<dbReference type="SUPFAM" id="SSF47384">
    <property type="entry name" value="Homodimeric domain of signal transducing histidine kinase"/>
    <property type="match status" value="1"/>
</dbReference>
<evidence type="ECO:0000313" key="11">
    <source>
        <dbReference type="EMBL" id="HGY56305.1"/>
    </source>
</evidence>
<evidence type="ECO:0000256" key="8">
    <source>
        <dbReference type="ARBA" id="ARBA00023012"/>
    </source>
</evidence>
<dbReference type="InterPro" id="IPR036890">
    <property type="entry name" value="HATPase_C_sf"/>
</dbReference>
<dbReference type="InterPro" id="IPR004358">
    <property type="entry name" value="Sig_transdc_His_kin-like_C"/>
</dbReference>
<keyword evidence="4" id="KW-0808">Transferase</keyword>
<organism evidence="11">
    <name type="scientific">Caldithrix abyssi</name>
    <dbReference type="NCBI Taxonomy" id="187145"/>
    <lineage>
        <taxon>Bacteria</taxon>
        <taxon>Pseudomonadati</taxon>
        <taxon>Calditrichota</taxon>
        <taxon>Calditrichia</taxon>
        <taxon>Calditrichales</taxon>
        <taxon>Calditrichaceae</taxon>
        <taxon>Caldithrix</taxon>
    </lineage>
</organism>
<evidence type="ECO:0000256" key="3">
    <source>
        <dbReference type="ARBA" id="ARBA00022553"/>
    </source>
</evidence>
<dbReference type="PANTHER" id="PTHR43065:SF10">
    <property type="entry name" value="PEROXIDE STRESS-ACTIVATED HISTIDINE KINASE MAK3"/>
    <property type="match status" value="1"/>
</dbReference>
<dbReference type="Proteomes" id="UP000885779">
    <property type="component" value="Unassembled WGS sequence"/>
</dbReference>
<keyword evidence="7" id="KW-0067">ATP-binding</keyword>
<evidence type="ECO:0000256" key="5">
    <source>
        <dbReference type="ARBA" id="ARBA00022741"/>
    </source>
</evidence>
<dbReference type="PRINTS" id="PR00344">
    <property type="entry name" value="BCTRLSENSOR"/>
</dbReference>
<gene>
    <name evidence="11" type="ORF">ENK44_11410</name>
</gene>